<feature type="region of interest" description="Disordered" evidence="1">
    <location>
        <begin position="40"/>
        <end position="65"/>
    </location>
</feature>
<name>A0A482Y2X4_9EURY</name>
<gene>
    <name evidence="2" type="ORF">ELS17_02980</name>
</gene>
<organism evidence="2 3">
    <name type="scientific">Natrinema altunense</name>
    <dbReference type="NCBI Taxonomy" id="222984"/>
    <lineage>
        <taxon>Archaea</taxon>
        <taxon>Methanobacteriati</taxon>
        <taxon>Methanobacteriota</taxon>
        <taxon>Stenosarchaea group</taxon>
        <taxon>Halobacteria</taxon>
        <taxon>Halobacteriales</taxon>
        <taxon>Natrialbaceae</taxon>
        <taxon>Natrinema</taxon>
    </lineage>
</organism>
<evidence type="ECO:0000313" key="2">
    <source>
        <dbReference type="EMBL" id="RZH68445.1"/>
    </source>
</evidence>
<comment type="caution">
    <text evidence="2">The sequence shown here is derived from an EMBL/GenBank/DDBJ whole genome shotgun (WGS) entry which is preliminary data.</text>
</comment>
<dbReference type="Pfam" id="PF19792">
    <property type="entry name" value="DUF6276"/>
    <property type="match status" value="1"/>
</dbReference>
<protein>
    <submittedName>
        <fullName evidence="2">Uncharacterized protein</fullName>
    </submittedName>
</protein>
<reference evidence="2 3" key="1">
    <citation type="submission" date="2019-02" db="EMBL/GenBank/DDBJ databases">
        <title>Genome analysis provides insights into bioremediation potentialities and Haloocin production by Natrinema altunense strain 4.1R isolated from Chott Douz in Tunisian desert.</title>
        <authorList>
            <person name="Najjari A."/>
            <person name="Youssef N."/>
            <person name="Ben Dhia O."/>
            <person name="Ferjani R."/>
            <person name="El Hidri D."/>
            <person name="Ouzari H.I."/>
            <person name="Cherif A."/>
        </authorList>
    </citation>
    <scope>NUCLEOTIDE SEQUENCE [LARGE SCALE GENOMIC DNA]</scope>
    <source>
        <strain evidence="2 3">4.1R</strain>
    </source>
</reference>
<dbReference type="Proteomes" id="UP000292704">
    <property type="component" value="Unassembled WGS sequence"/>
</dbReference>
<dbReference type="STRING" id="222984.GCA_000731985_00707"/>
<dbReference type="AlphaFoldDB" id="A0A482Y2X4"/>
<dbReference type="EMBL" id="SHMR01000001">
    <property type="protein sequence ID" value="RZH68445.1"/>
    <property type="molecule type" value="Genomic_DNA"/>
</dbReference>
<evidence type="ECO:0000256" key="1">
    <source>
        <dbReference type="SAM" id="MobiDB-lite"/>
    </source>
</evidence>
<accession>A0A482Y2X4</accession>
<dbReference type="InterPro" id="IPR046243">
    <property type="entry name" value="DUF6276"/>
</dbReference>
<evidence type="ECO:0000313" key="3">
    <source>
        <dbReference type="Proteomes" id="UP000292704"/>
    </source>
</evidence>
<dbReference type="RefSeq" id="WP_130169474.1">
    <property type="nucleotide sequence ID" value="NZ_SHMR01000001.1"/>
</dbReference>
<proteinExistence type="predicted"/>
<dbReference type="OrthoDB" id="212944at2157"/>
<sequence length="145" mass="15621">MTCSECGAPTVLFSVPTEYRTDAPSAAAVVSFCTRCLSLEPAPRSDRDGAETDEGAPAATATTPDFERVSDAFPTRPERAVPFALALGLCPSLATNRTAIELLLREVEGAGGDPLLLLERLSDDPSVEPAFDLERRRHQLEQLLY</sequence>